<keyword evidence="10 14" id="KW-0046">Antibiotic resistance</keyword>
<comment type="miscellaneous">
    <text evidence="14">Bacitracin is thought to be involved in the inhibition of peptidoglycan synthesis by sequestering undecaprenyl diphosphate, thereby reducing the pool of lipid carrier available.</text>
</comment>
<feature type="transmembrane region" description="Helical" evidence="14">
    <location>
        <begin position="40"/>
        <end position="59"/>
    </location>
</feature>
<organism evidence="15 16">
    <name type="scientific">Haliangium ochraceum (strain DSM 14365 / JCM 11303 / SMP-2)</name>
    <dbReference type="NCBI Taxonomy" id="502025"/>
    <lineage>
        <taxon>Bacteria</taxon>
        <taxon>Pseudomonadati</taxon>
        <taxon>Myxococcota</taxon>
        <taxon>Polyangia</taxon>
        <taxon>Haliangiales</taxon>
        <taxon>Kofleriaceae</taxon>
        <taxon>Haliangium</taxon>
    </lineage>
</organism>
<dbReference type="EC" id="3.6.1.27" evidence="3 14"/>
<name>D0LX56_HALO1</name>
<comment type="function">
    <text evidence="14">Catalyzes the dephosphorylation of undecaprenyl diphosphate (UPP). Confers resistance to bacitracin.</text>
</comment>
<dbReference type="GO" id="GO:0046677">
    <property type="term" value="P:response to antibiotic"/>
    <property type="evidence" value="ECO:0007669"/>
    <property type="project" value="UniProtKB-UniRule"/>
</dbReference>
<evidence type="ECO:0000256" key="6">
    <source>
        <dbReference type="ARBA" id="ARBA00022692"/>
    </source>
</evidence>
<dbReference type="GO" id="GO:0050380">
    <property type="term" value="F:undecaprenyl-diphosphatase activity"/>
    <property type="evidence" value="ECO:0007669"/>
    <property type="project" value="UniProtKB-UniRule"/>
</dbReference>
<feature type="transmembrane region" description="Helical" evidence="14">
    <location>
        <begin position="110"/>
        <end position="128"/>
    </location>
</feature>
<keyword evidence="14" id="KW-0573">Peptidoglycan synthesis</keyword>
<reference evidence="15 16" key="1">
    <citation type="journal article" date="2010" name="Stand. Genomic Sci.">
        <title>Complete genome sequence of Haliangium ochraceum type strain (SMP-2).</title>
        <authorList>
            <consortium name="US DOE Joint Genome Institute (JGI-PGF)"/>
            <person name="Ivanova N."/>
            <person name="Daum C."/>
            <person name="Lang E."/>
            <person name="Abt B."/>
            <person name="Kopitz M."/>
            <person name="Saunders E."/>
            <person name="Lapidus A."/>
            <person name="Lucas S."/>
            <person name="Glavina Del Rio T."/>
            <person name="Nolan M."/>
            <person name="Tice H."/>
            <person name="Copeland A."/>
            <person name="Cheng J.F."/>
            <person name="Chen F."/>
            <person name="Bruce D."/>
            <person name="Goodwin L."/>
            <person name="Pitluck S."/>
            <person name="Mavromatis K."/>
            <person name="Pati A."/>
            <person name="Mikhailova N."/>
            <person name="Chen A."/>
            <person name="Palaniappan K."/>
            <person name="Land M."/>
            <person name="Hauser L."/>
            <person name="Chang Y.J."/>
            <person name="Jeffries C.D."/>
            <person name="Detter J.C."/>
            <person name="Brettin T."/>
            <person name="Rohde M."/>
            <person name="Goker M."/>
            <person name="Bristow J."/>
            <person name="Markowitz V."/>
            <person name="Eisen J.A."/>
            <person name="Hugenholtz P."/>
            <person name="Kyrpides N.C."/>
            <person name="Klenk H.P."/>
        </authorList>
    </citation>
    <scope>NUCLEOTIDE SEQUENCE [LARGE SCALE GENOMIC DNA]</scope>
    <source>
        <strain evidence="16">DSM 14365 / CIP 107738 / JCM 11303 / AJ 13395 / SMP-2</strain>
    </source>
</reference>
<keyword evidence="15" id="KW-0808">Transferase</keyword>
<evidence type="ECO:0000256" key="4">
    <source>
        <dbReference type="ARBA" id="ARBA00021581"/>
    </source>
</evidence>
<keyword evidence="14" id="KW-0997">Cell inner membrane</keyword>
<evidence type="ECO:0000256" key="1">
    <source>
        <dbReference type="ARBA" id="ARBA00004651"/>
    </source>
</evidence>
<dbReference type="HAMAP" id="MF_01006">
    <property type="entry name" value="Undec_diphosphatase"/>
    <property type="match status" value="1"/>
</dbReference>
<evidence type="ECO:0000313" key="16">
    <source>
        <dbReference type="Proteomes" id="UP000001880"/>
    </source>
</evidence>
<comment type="similarity">
    <text evidence="2 14">Belongs to the UppP family.</text>
</comment>
<dbReference type="GO" id="GO:0071555">
    <property type="term" value="P:cell wall organization"/>
    <property type="evidence" value="ECO:0007669"/>
    <property type="project" value="UniProtKB-KW"/>
</dbReference>
<dbReference type="Pfam" id="PF02673">
    <property type="entry name" value="BacA"/>
    <property type="match status" value="1"/>
</dbReference>
<evidence type="ECO:0000313" key="15">
    <source>
        <dbReference type="EMBL" id="ACY16098.1"/>
    </source>
</evidence>
<dbReference type="OrthoDB" id="9808289at2"/>
<dbReference type="HOGENOM" id="CLU_060296_1_0_7"/>
<keyword evidence="14" id="KW-0133">Cell shape</keyword>
<evidence type="ECO:0000256" key="9">
    <source>
        <dbReference type="ARBA" id="ARBA00023136"/>
    </source>
</evidence>
<dbReference type="GO" id="GO:0005886">
    <property type="term" value="C:plasma membrane"/>
    <property type="evidence" value="ECO:0007669"/>
    <property type="project" value="UniProtKB-SubCell"/>
</dbReference>
<comment type="catalytic activity">
    <reaction evidence="13 14">
        <text>di-trans,octa-cis-undecaprenyl diphosphate + H2O = di-trans,octa-cis-undecaprenyl phosphate + phosphate + H(+)</text>
        <dbReference type="Rhea" id="RHEA:28094"/>
        <dbReference type="ChEBI" id="CHEBI:15377"/>
        <dbReference type="ChEBI" id="CHEBI:15378"/>
        <dbReference type="ChEBI" id="CHEBI:43474"/>
        <dbReference type="ChEBI" id="CHEBI:58405"/>
        <dbReference type="ChEBI" id="CHEBI:60392"/>
        <dbReference type="EC" id="3.6.1.27"/>
    </reaction>
</comment>
<feature type="transmembrane region" description="Helical" evidence="14">
    <location>
        <begin position="79"/>
        <end position="98"/>
    </location>
</feature>
<evidence type="ECO:0000256" key="12">
    <source>
        <dbReference type="ARBA" id="ARBA00032932"/>
    </source>
</evidence>
<dbReference type="KEGG" id="hoh:Hoch_3596"/>
<protein>
    <recommendedName>
        <fullName evidence="4 14">Undecaprenyl-diphosphatase</fullName>
        <ecNumber evidence="3 14">3.6.1.27</ecNumber>
    </recommendedName>
    <alternativeName>
        <fullName evidence="12 14">Bacitracin resistance protein</fullName>
    </alternativeName>
    <alternativeName>
        <fullName evidence="11 14">Undecaprenyl pyrophosphate phosphatase</fullName>
    </alternativeName>
</protein>
<keyword evidence="8 14" id="KW-1133">Transmembrane helix</keyword>
<proteinExistence type="inferred from homology"/>
<keyword evidence="5 14" id="KW-1003">Cell membrane</keyword>
<dbReference type="GO" id="GO:0008360">
    <property type="term" value="P:regulation of cell shape"/>
    <property type="evidence" value="ECO:0007669"/>
    <property type="project" value="UniProtKB-KW"/>
</dbReference>
<evidence type="ECO:0000256" key="14">
    <source>
        <dbReference type="HAMAP-Rule" id="MF_01006"/>
    </source>
</evidence>
<dbReference type="NCBIfam" id="TIGR00753">
    <property type="entry name" value="undec_PP_bacA"/>
    <property type="match status" value="1"/>
</dbReference>
<dbReference type="GO" id="GO:0016301">
    <property type="term" value="F:kinase activity"/>
    <property type="evidence" value="ECO:0007669"/>
    <property type="project" value="UniProtKB-KW"/>
</dbReference>
<keyword evidence="7 14" id="KW-0378">Hydrolase</keyword>
<dbReference type="STRING" id="502025.Hoch_3596"/>
<evidence type="ECO:0000256" key="10">
    <source>
        <dbReference type="ARBA" id="ARBA00023251"/>
    </source>
</evidence>
<evidence type="ECO:0000256" key="11">
    <source>
        <dbReference type="ARBA" id="ARBA00032707"/>
    </source>
</evidence>
<gene>
    <name evidence="14" type="primary">uppP</name>
    <name evidence="15" type="ordered locus">Hoch_3596</name>
</gene>
<comment type="subcellular location">
    <subcellularLocation>
        <location evidence="14">Cell inner membrane</location>
        <topology evidence="14">Multi-pass membrane protein</topology>
    </subcellularLocation>
    <subcellularLocation>
        <location evidence="1">Cell membrane</location>
        <topology evidence="1">Multi-pass membrane protein</topology>
    </subcellularLocation>
</comment>
<evidence type="ECO:0000256" key="3">
    <source>
        <dbReference type="ARBA" id="ARBA00012374"/>
    </source>
</evidence>
<dbReference type="Proteomes" id="UP000001880">
    <property type="component" value="Chromosome"/>
</dbReference>
<evidence type="ECO:0000256" key="13">
    <source>
        <dbReference type="ARBA" id="ARBA00047594"/>
    </source>
</evidence>
<dbReference type="InterPro" id="IPR003824">
    <property type="entry name" value="UppP"/>
</dbReference>
<keyword evidence="9 14" id="KW-0472">Membrane</keyword>
<evidence type="ECO:0000256" key="2">
    <source>
        <dbReference type="ARBA" id="ARBA00010621"/>
    </source>
</evidence>
<sequence length="272" mass="28583">MDIWFAALLGVVQGLTEFLPISSTAHLRITPELLGQADPGAAFSAVIQLGTLLAVLIYFARDLFIDIPRAVLYERHTPLARMPIYLALGTLPIVVLGLTLKDFIVGDARSLYVVASALIAVGVLMYFVDRRARGLRTLASVTLSDALLIGAAQSFALIPGVSRSGSTIVAALMLGLARPDAARFSFLLGIPAIAGAGIYELRDVLASLGEGAWVPVAVGTATSAISGYISIAWLLRYLQRKSLAPFALYRVAIGIALIVLCIAGVLTPGAAP</sequence>
<feature type="transmembrane region" description="Helical" evidence="14">
    <location>
        <begin position="247"/>
        <end position="266"/>
    </location>
</feature>
<evidence type="ECO:0000256" key="5">
    <source>
        <dbReference type="ARBA" id="ARBA00022475"/>
    </source>
</evidence>
<evidence type="ECO:0000256" key="8">
    <source>
        <dbReference type="ARBA" id="ARBA00022989"/>
    </source>
</evidence>
<dbReference type="AlphaFoldDB" id="D0LX56"/>
<dbReference type="eggNOG" id="COG1968">
    <property type="taxonomic scope" value="Bacteria"/>
</dbReference>
<dbReference type="EMBL" id="CP001804">
    <property type="protein sequence ID" value="ACY16098.1"/>
    <property type="molecule type" value="Genomic_DNA"/>
</dbReference>
<dbReference type="GO" id="GO:0009252">
    <property type="term" value="P:peptidoglycan biosynthetic process"/>
    <property type="evidence" value="ECO:0007669"/>
    <property type="project" value="UniProtKB-KW"/>
</dbReference>
<dbReference type="PANTHER" id="PTHR30622">
    <property type="entry name" value="UNDECAPRENYL-DIPHOSPHATASE"/>
    <property type="match status" value="1"/>
</dbReference>
<feature type="transmembrane region" description="Helical" evidence="14">
    <location>
        <begin position="211"/>
        <end position="235"/>
    </location>
</feature>
<evidence type="ECO:0000256" key="7">
    <source>
        <dbReference type="ARBA" id="ARBA00022801"/>
    </source>
</evidence>
<accession>D0LX56</accession>
<keyword evidence="6 14" id="KW-0812">Transmembrane</keyword>
<keyword evidence="16" id="KW-1185">Reference proteome</keyword>
<feature type="transmembrane region" description="Helical" evidence="14">
    <location>
        <begin position="181"/>
        <end position="199"/>
    </location>
</feature>
<dbReference type="RefSeq" id="WP_012828697.1">
    <property type="nucleotide sequence ID" value="NC_013440.1"/>
</dbReference>
<keyword evidence="14" id="KW-0961">Cell wall biogenesis/degradation</keyword>
<keyword evidence="15" id="KW-0418">Kinase</keyword>
<dbReference type="PANTHER" id="PTHR30622:SF4">
    <property type="entry name" value="UNDECAPRENYL-DIPHOSPHATASE"/>
    <property type="match status" value="1"/>
</dbReference>